<evidence type="ECO:0000313" key="1">
    <source>
        <dbReference type="EMBL" id="ODN41584.1"/>
    </source>
</evidence>
<proteinExistence type="predicted"/>
<dbReference type="Proteomes" id="UP000094329">
    <property type="component" value="Unassembled WGS sequence"/>
</dbReference>
<sequence>MGQICRLFKLTQYWTKPQMQRLITKCVLYKDLSIQEAKESLLGHDTTARQLTNPDTFYPFRLFTGQFSTNKLRGINDLVRDLSHGCRKIQ</sequence>
<accession>A0ABX2ZY87</accession>
<comment type="caution">
    <text evidence="1">The sequence shown here is derived from an EMBL/GenBank/DDBJ whole genome shotgun (WGS) entry which is preliminary data.</text>
</comment>
<dbReference type="EMBL" id="MDTU01000002">
    <property type="protein sequence ID" value="ODN41584.1"/>
    <property type="molecule type" value="Genomic_DNA"/>
</dbReference>
<gene>
    <name evidence="1" type="ORF">BGC07_15895</name>
</gene>
<name>A0ABX2ZY87_9GAMM</name>
<organism evidence="1 2">
    <name type="scientific">Piscirickettsia litoralis</name>
    <dbReference type="NCBI Taxonomy" id="1891921"/>
    <lineage>
        <taxon>Bacteria</taxon>
        <taxon>Pseudomonadati</taxon>
        <taxon>Pseudomonadota</taxon>
        <taxon>Gammaproteobacteria</taxon>
        <taxon>Thiotrichales</taxon>
        <taxon>Piscirickettsiaceae</taxon>
        <taxon>Piscirickettsia</taxon>
    </lineage>
</organism>
<reference evidence="1 2" key="1">
    <citation type="submission" date="2016-08" db="EMBL/GenBank/DDBJ databases">
        <title>Draft genome sequence of Candidatus Piscirickettsia litoralis, from seawater.</title>
        <authorList>
            <person name="Wan X."/>
            <person name="Lee A.J."/>
            <person name="Hou S."/>
            <person name="Donachie S.P."/>
        </authorList>
    </citation>
    <scope>NUCLEOTIDE SEQUENCE [LARGE SCALE GENOMIC DNA]</scope>
    <source>
        <strain evidence="1 2">Y2</strain>
    </source>
</reference>
<evidence type="ECO:0000313" key="2">
    <source>
        <dbReference type="Proteomes" id="UP000094329"/>
    </source>
</evidence>
<protein>
    <submittedName>
        <fullName evidence="1">Uncharacterized protein</fullName>
    </submittedName>
</protein>
<keyword evidence="2" id="KW-1185">Reference proteome</keyword>